<dbReference type="InterPro" id="IPR001662">
    <property type="entry name" value="EF1B_G_C"/>
</dbReference>
<comment type="similarity">
    <text evidence="1">Belongs to the GST superfamily.</text>
</comment>
<dbReference type="GO" id="GO:0004115">
    <property type="term" value="F:3',5'-cyclic-AMP phosphodiesterase activity"/>
    <property type="evidence" value="ECO:0007669"/>
    <property type="project" value="InterPro"/>
</dbReference>
<dbReference type="PANTHER" id="PTHR43986:SF1">
    <property type="entry name" value="ELONGATION FACTOR 1-GAMMA"/>
    <property type="match status" value="1"/>
</dbReference>
<feature type="compositionally biased region" description="Polar residues" evidence="5">
    <location>
        <begin position="494"/>
        <end position="506"/>
    </location>
</feature>
<feature type="compositionally biased region" description="Basic and acidic residues" evidence="5">
    <location>
        <begin position="837"/>
        <end position="846"/>
    </location>
</feature>
<evidence type="ECO:0000256" key="2">
    <source>
        <dbReference type="ARBA" id="ARBA00022768"/>
    </source>
</evidence>
<dbReference type="CDD" id="cd03044">
    <property type="entry name" value="GST_N_EF1Bgamma"/>
    <property type="match status" value="1"/>
</dbReference>
<gene>
    <name evidence="9" type="ORF">K505DRAFT_290242</name>
</gene>
<dbReference type="CDD" id="cd07735">
    <property type="entry name" value="class_II_PDE_MBL-fold"/>
    <property type="match status" value="1"/>
</dbReference>
<dbReference type="InterPro" id="IPR036433">
    <property type="entry name" value="EF1B_G_C_sf"/>
</dbReference>
<feature type="region of interest" description="Disordered" evidence="5">
    <location>
        <begin position="666"/>
        <end position="715"/>
    </location>
</feature>
<dbReference type="SUPFAM" id="SSF52833">
    <property type="entry name" value="Thioredoxin-like"/>
    <property type="match status" value="1"/>
</dbReference>
<dbReference type="CDD" id="cd03181">
    <property type="entry name" value="GST_C_EF1Bgamma_like"/>
    <property type="match status" value="1"/>
</dbReference>
<dbReference type="InterPro" id="IPR036866">
    <property type="entry name" value="RibonucZ/Hydroxyglut_hydro"/>
</dbReference>
<dbReference type="SUPFAM" id="SSF89942">
    <property type="entry name" value="eEF1-gamma domain"/>
    <property type="match status" value="1"/>
</dbReference>
<dbReference type="SUPFAM" id="SSF47616">
    <property type="entry name" value="GST C-terminal domain-like"/>
    <property type="match status" value="1"/>
</dbReference>
<dbReference type="Pfam" id="PF00043">
    <property type="entry name" value="GST_C"/>
    <property type="match status" value="1"/>
</dbReference>
<dbReference type="Gene3D" id="3.30.70.1010">
    <property type="entry name" value="Translation elongation factor EF1B, gamma chain, conserved domain"/>
    <property type="match status" value="1"/>
</dbReference>
<dbReference type="InterPro" id="IPR040079">
    <property type="entry name" value="Glutathione_S-Trfase"/>
</dbReference>
<keyword evidence="3 4" id="KW-0648">Protein biosynthesis</keyword>
<dbReference type="InterPro" id="IPR036249">
    <property type="entry name" value="Thioredoxin-like_sf"/>
</dbReference>
<dbReference type="FunFam" id="3.30.70.1010:FF:000001">
    <property type="entry name" value="Elongation factor 1-gamma 1"/>
    <property type="match status" value="1"/>
</dbReference>
<dbReference type="Pfam" id="PF02798">
    <property type="entry name" value="GST_N"/>
    <property type="match status" value="1"/>
</dbReference>
<feature type="domain" description="GST C-terminal" evidence="8">
    <location>
        <begin position="87"/>
        <end position="218"/>
    </location>
</feature>
<dbReference type="SMART" id="SM01183">
    <property type="entry name" value="EF1G"/>
    <property type="match status" value="1"/>
</dbReference>
<evidence type="ECO:0000259" key="8">
    <source>
        <dbReference type="PROSITE" id="PS50405"/>
    </source>
</evidence>
<dbReference type="Proteomes" id="UP000799757">
    <property type="component" value="Unassembled WGS sequence"/>
</dbReference>
<dbReference type="FunFam" id="1.20.1050.10:FF:000006">
    <property type="entry name" value="Elongation factor 1 gamma"/>
    <property type="match status" value="1"/>
</dbReference>
<evidence type="ECO:0000256" key="1">
    <source>
        <dbReference type="ARBA" id="ARBA00007409"/>
    </source>
</evidence>
<dbReference type="GO" id="GO:0003746">
    <property type="term" value="F:translation elongation factor activity"/>
    <property type="evidence" value="ECO:0007669"/>
    <property type="project" value="UniProtKB-UniRule"/>
</dbReference>
<keyword evidence="2 4" id="KW-0251">Elongation factor</keyword>
<dbReference type="GO" id="GO:0005737">
    <property type="term" value="C:cytoplasm"/>
    <property type="evidence" value="ECO:0007669"/>
    <property type="project" value="TreeGrafter"/>
</dbReference>
<dbReference type="InterPro" id="IPR010987">
    <property type="entry name" value="Glutathione-S-Trfase_C-like"/>
</dbReference>
<feature type="compositionally biased region" description="Polar residues" evidence="5">
    <location>
        <begin position="701"/>
        <end position="715"/>
    </location>
</feature>
<dbReference type="InterPro" id="IPR036282">
    <property type="entry name" value="Glutathione-S-Trfase_C_sf"/>
</dbReference>
<evidence type="ECO:0000313" key="9">
    <source>
        <dbReference type="EMBL" id="KAF2786136.1"/>
    </source>
</evidence>
<feature type="region of interest" description="Disordered" evidence="5">
    <location>
        <begin position="837"/>
        <end position="856"/>
    </location>
</feature>
<evidence type="ECO:0000256" key="4">
    <source>
        <dbReference type="PROSITE-ProRule" id="PRU00519"/>
    </source>
</evidence>
<feature type="region of interest" description="Disordered" evidence="5">
    <location>
        <begin position="468"/>
        <end position="531"/>
    </location>
</feature>
<dbReference type="GO" id="GO:0005634">
    <property type="term" value="C:nucleus"/>
    <property type="evidence" value="ECO:0007669"/>
    <property type="project" value="TreeGrafter"/>
</dbReference>
<dbReference type="AlphaFoldDB" id="A0A6A6WPY2"/>
<evidence type="ECO:0000256" key="5">
    <source>
        <dbReference type="SAM" id="MobiDB-lite"/>
    </source>
</evidence>
<dbReference type="EMBL" id="MU002540">
    <property type="protein sequence ID" value="KAF2786136.1"/>
    <property type="molecule type" value="Genomic_DNA"/>
</dbReference>
<protein>
    <submittedName>
        <fullName evidence="9">EF1G-domain-containing protein</fullName>
    </submittedName>
</protein>
<dbReference type="SUPFAM" id="SSF56281">
    <property type="entry name" value="Metallo-hydrolase/oxidoreductase"/>
    <property type="match status" value="1"/>
</dbReference>
<reference evidence="9" key="1">
    <citation type="journal article" date="2020" name="Stud. Mycol.">
        <title>101 Dothideomycetes genomes: a test case for predicting lifestyles and emergence of pathogens.</title>
        <authorList>
            <person name="Haridas S."/>
            <person name="Albert R."/>
            <person name="Binder M."/>
            <person name="Bloem J."/>
            <person name="Labutti K."/>
            <person name="Salamov A."/>
            <person name="Andreopoulos B."/>
            <person name="Baker S."/>
            <person name="Barry K."/>
            <person name="Bills G."/>
            <person name="Bluhm B."/>
            <person name="Cannon C."/>
            <person name="Castanera R."/>
            <person name="Culley D."/>
            <person name="Daum C."/>
            <person name="Ezra D."/>
            <person name="Gonzalez J."/>
            <person name="Henrissat B."/>
            <person name="Kuo A."/>
            <person name="Liang C."/>
            <person name="Lipzen A."/>
            <person name="Lutzoni F."/>
            <person name="Magnuson J."/>
            <person name="Mondo S."/>
            <person name="Nolan M."/>
            <person name="Ohm R."/>
            <person name="Pangilinan J."/>
            <person name="Park H.-J."/>
            <person name="Ramirez L."/>
            <person name="Alfaro M."/>
            <person name="Sun H."/>
            <person name="Tritt A."/>
            <person name="Yoshinaga Y."/>
            <person name="Zwiers L.-H."/>
            <person name="Turgeon B."/>
            <person name="Goodwin S."/>
            <person name="Spatafora J."/>
            <person name="Crous P."/>
            <person name="Grigoriev I."/>
        </authorList>
    </citation>
    <scope>NUCLEOTIDE SEQUENCE</scope>
    <source>
        <strain evidence="9">CBS 109.77</strain>
    </source>
</reference>
<dbReference type="InterPro" id="IPR004045">
    <property type="entry name" value="Glutathione_S-Trfase_N"/>
</dbReference>
<dbReference type="Pfam" id="PF02112">
    <property type="entry name" value="PDEase_II"/>
    <property type="match status" value="2"/>
</dbReference>
<dbReference type="Gene3D" id="3.40.30.10">
    <property type="entry name" value="Glutaredoxin"/>
    <property type="match status" value="1"/>
</dbReference>
<evidence type="ECO:0000259" key="7">
    <source>
        <dbReference type="PROSITE" id="PS50404"/>
    </source>
</evidence>
<dbReference type="InterPro" id="IPR050802">
    <property type="entry name" value="EF-GSTs"/>
</dbReference>
<dbReference type="FunFam" id="3.40.30.10:FF:000142">
    <property type="entry name" value="Elongation factor 1 gamma"/>
    <property type="match status" value="1"/>
</dbReference>
<dbReference type="InterPro" id="IPR004046">
    <property type="entry name" value="GST_C"/>
</dbReference>
<dbReference type="Pfam" id="PF00647">
    <property type="entry name" value="EF1G"/>
    <property type="match status" value="1"/>
</dbReference>
<accession>A0A6A6WPY2</accession>
<evidence type="ECO:0000313" key="10">
    <source>
        <dbReference type="Proteomes" id="UP000799757"/>
    </source>
</evidence>
<dbReference type="SFLD" id="SFLDS00019">
    <property type="entry name" value="Glutathione_Transferase_(cytos"/>
    <property type="match status" value="1"/>
</dbReference>
<organism evidence="9 10">
    <name type="scientific">Melanomma pulvis-pyrius CBS 109.77</name>
    <dbReference type="NCBI Taxonomy" id="1314802"/>
    <lineage>
        <taxon>Eukaryota</taxon>
        <taxon>Fungi</taxon>
        <taxon>Dikarya</taxon>
        <taxon>Ascomycota</taxon>
        <taxon>Pezizomycotina</taxon>
        <taxon>Dothideomycetes</taxon>
        <taxon>Pleosporomycetidae</taxon>
        <taxon>Pleosporales</taxon>
        <taxon>Melanommataceae</taxon>
        <taxon>Melanomma</taxon>
    </lineage>
</organism>
<dbReference type="PROSITE" id="PS50404">
    <property type="entry name" value="GST_NTER"/>
    <property type="match status" value="1"/>
</dbReference>
<dbReference type="PROSITE" id="PS50405">
    <property type="entry name" value="GST_CTER"/>
    <property type="match status" value="1"/>
</dbReference>
<proteinExistence type="inferred from homology"/>
<feature type="compositionally biased region" description="Basic and acidic residues" evidence="5">
    <location>
        <begin position="687"/>
        <end position="699"/>
    </location>
</feature>
<dbReference type="PRINTS" id="PR00388">
    <property type="entry name" value="PDIESTERASE2"/>
</dbReference>
<keyword evidence="10" id="KW-1185">Reference proteome</keyword>
<feature type="region of interest" description="Disordered" evidence="5">
    <location>
        <begin position="866"/>
        <end position="919"/>
    </location>
</feature>
<dbReference type="GO" id="GO:0006198">
    <property type="term" value="P:cAMP catabolic process"/>
    <property type="evidence" value="ECO:0007669"/>
    <property type="project" value="InterPro"/>
</dbReference>
<name>A0A6A6WPY2_9PLEO</name>
<feature type="domain" description="GST N-terminal" evidence="7">
    <location>
        <begin position="2"/>
        <end position="82"/>
    </location>
</feature>
<sequence>MSFGKLYSYPGNPRTTGLLAVAKENGLDIEFVNTEPAKGVSTDYIKLNKLGKVPTFEGADGFVLSECIAIAVYLTSQNEKTTLLGKTKQDYASILRWMSYVNTEVLSPLGGWFRPIIGRDSYNKKNVDESQKAALKAIQTLEEHLLTHTYLVGERLTLADIFAAGIIARGFQYFFDKTWREENPNVTRWYSTVWNVPSFSAVAGKLEFIDEAIKYTPPKKEAAPKKDAPKKEAAPKAKKEKEVDDEEEEAPAAPKAKHPLELLPRATFVLDDWKRKYSNEETREVALPWFWENANFEEYSIWKVDYKYNDELTLTFMTANLIGGFFTRLEASRKYIFGATSVYGTANDSIIKGAFVIRGNDSTPAFDVAPDFESYEFTKLDPTKAEDKEFVNDQWAWDKPITVGDKTYEWADGKGAGGGPSEDNVTGFLVRSTAAKWAKNSVLAVDAGSHLASITRILEADFPLVSEAKLKDPPKTGNGNGNGNGNRNGNTRNQDSPSPGTANVSISDEESGVDSPESEVETPPPTTTLESGAFAGLAFPHESARANALHVVREHVSTYLITHPHLDHVSGFVINTAAFHNTSRPKRLAALPFTVNAIKTHIFNNILWPNLTDEDGGVGLVTFQRLAEGGNIALGEGSGRGYIEVCDGLGVRGFKVSHGHCMRGPGHVHRGSNANLPETPGIQRSSTHHDSIADGREGRSLSFSHPTQSTPGTPLFTGNTAEAGRTATASGGNLFNQCVIDSTAYFIRTEASHHTPAKEVLIFGDVEPDSLSLSPRTAQVWAEAAPKIAGGILTGIFIECSYTNTQGDAFLYGHLSPRHLIAELQNLAEMVKDARREHEREKEELRKGRKRKRASHGLLVGIDGGQGLDSAARKSSKGRGHAHANDIAATQDDEIMTDYAPSPTPGPGGRGATGTHTPTHQVHPSAPAAINLASVSAEHSRALMAAACDVPLKGLKVVVIHVKDTLADGPLVGETILQELMEGERVLSEQGKGLGCVFEISKSGGSYWF</sequence>
<dbReference type="Gene3D" id="1.20.1050.10">
    <property type="match status" value="1"/>
</dbReference>
<dbReference type="PANTHER" id="PTHR43986">
    <property type="entry name" value="ELONGATION FACTOR 1-GAMMA"/>
    <property type="match status" value="1"/>
</dbReference>
<dbReference type="OrthoDB" id="249703at2759"/>
<evidence type="ECO:0000256" key="3">
    <source>
        <dbReference type="ARBA" id="ARBA00022917"/>
    </source>
</evidence>
<evidence type="ECO:0000259" key="6">
    <source>
        <dbReference type="PROSITE" id="PS50040"/>
    </source>
</evidence>
<dbReference type="PROSITE" id="PS50040">
    <property type="entry name" value="EF1G_C"/>
    <property type="match status" value="1"/>
</dbReference>
<feature type="compositionally biased region" description="Acidic residues" evidence="5">
    <location>
        <begin position="507"/>
        <end position="520"/>
    </location>
</feature>
<feature type="domain" description="EF-1-gamma C-terminal" evidence="6">
    <location>
        <begin position="256"/>
        <end position="417"/>
    </location>
</feature>
<feature type="compositionally biased region" description="Basic and acidic residues" evidence="5">
    <location>
        <begin position="219"/>
        <end position="242"/>
    </location>
</feature>
<dbReference type="InterPro" id="IPR000396">
    <property type="entry name" value="Pdiesterase2"/>
</dbReference>
<dbReference type="SFLD" id="SFLDG00358">
    <property type="entry name" value="Main_(cytGST)"/>
    <property type="match status" value="1"/>
</dbReference>
<feature type="region of interest" description="Disordered" evidence="5">
    <location>
        <begin position="219"/>
        <end position="256"/>
    </location>
</feature>